<dbReference type="Proteomes" id="UP000235388">
    <property type="component" value="Unassembled WGS sequence"/>
</dbReference>
<gene>
    <name evidence="3" type="ORF">PCANC_02009</name>
    <name evidence="1" type="ORF">PCANC_07666</name>
    <name evidence="2" type="ORF">PCASD_06582</name>
</gene>
<name>A0A2N5T2S5_9BASI</name>
<evidence type="ECO:0000313" key="5">
    <source>
        <dbReference type="Proteomes" id="UP000235392"/>
    </source>
</evidence>
<accession>A0A2N5T2S5</accession>
<reference evidence="4 5" key="1">
    <citation type="submission" date="2017-11" db="EMBL/GenBank/DDBJ databases">
        <title>De novo assembly and phasing of dikaryotic genomes from two isolates of Puccinia coronata f. sp. avenae, the causal agent of oat crown rust.</title>
        <authorList>
            <person name="Miller M.E."/>
            <person name="Zhang Y."/>
            <person name="Omidvar V."/>
            <person name="Sperschneider J."/>
            <person name="Schwessinger B."/>
            <person name="Raley C."/>
            <person name="Palmer J.M."/>
            <person name="Garnica D."/>
            <person name="Upadhyaya N."/>
            <person name="Rathjen J."/>
            <person name="Taylor J.M."/>
            <person name="Park R.F."/>
            <person name="Dodds P.N."/>
            <person name="Hirsch C.D."/>
            <person name="Kianian S.F."/>
            <person name="Figueroa M."/>
        </authorList>
    </citation>
    <scope>NUCLEOTIDE SEQUENCE [LARGE SCALE GENOMIC DNA]</scope>
    <source>
        <strain evidence="1">12NC29</strain>
        <strain evidence="2">12SD80</strain>
    </source>
</reference>
<dbReference type="EMBL" id="PGCJ01000023">
    <property type="protein sequence ID" value="PLW56270.1"/>
    <property type="molecule type" value="Genomic_DNA"/>
</dbReference>
<protein>
    <submittedName>
        <fullName evidence="1">Uncharacterized protein</fullName>
    </submittedName>
</protein>
<dbReference type="Proteomes" id="UP000235392">
    <property type="component" value="Unassembled WGS sequence"/>
</dbReference>
<sequence>MRTGRLGVALRSLDGNRDMQRLVDGFVVTEMGSNEREVDSTERLEELWARWCSTDARIIFTVAVFPSVASGPLVGGIKDTWFKMKIIVSRRRLPLIQDSQLLPFILFVPRRLLLSPTPIFLRPPYLHLLEYAIRHLVLVSRHPLLPPPPPYPLVPKNPQLDPAASSSHAK</sequence>
<evidence type="ECO:0000313" key="4">
    <source>
        <dbReference type="Proteomes" id="UP000235388"/>
    </source>
</evidence>
<dbReference type="EMBL" id="PGCJ01000808">
    <property type="protein sequence ID" value="PLW19764.1"/>
    <property type="molecule type" value="Genomic_DNA"/>
</dbReference>
<organism evidence="1 4">
    <name type="scientific">Puccinia coronata f. sp. avenae</name>
    <dbReference type="NCBI Taxonomy" id="200324"/>
    <lineage>
        <taxon>Eukaryota</taxon>
        <taxon>Fungi</taxon>
        <taxon>Dikarya</taxon>
        <taxon>Basidiomycota</taxon>
        <taxon>Pucciniomycotina</taxon>
        <taxon>Pucciniomycetes</taxon>
        <taxon>Pucciniales</taxon>
        <taxon>Pucciniaceae</taxon>
        <taxon>Puccinia</taxon>
    </lineage>
</organism>
<evidence type="ECO:0000313" key="2">
    <source>
        <dbReference type="EMBL" id="PLW40956.1"/>
    </source>
</evidence>
<dbReference type="EMBL" id="PGCI01000095">
    <property type="protein sequence ID" value="PLW40956.1"/>
    <property type="molecule type" value="Genomic_DNA"/>
</dbReference>
<evidence type="ECO:0000313" key="1">
    <source>
        <dbReference type="EMBL" id="PLW19764.1"/>
    </source>
</evidence>
<proteinExistence type="predicted"/>
<keyword evidence="4" id="KW-1185">Reference proteome</keyword>
<dbReference type="AlphaFoldDB" id="A0A2N5T2S5"/>
<comment type="caution">
    <text evidence="1">The sequence shown here is derived from an EMBL/GenBank/DDBJ whole genome shotgun (WGS) entry which is preliminary data.</text>
</comment>
<evidence type="ECO:0000313" key="3">
    <source>
        <dbReference type="EMBL" id="PLW56270.1"/>
    </source>
</evidence>